<protein>
    <submittedName>
        <fullName evidence="1">Uncharacterized protein</fullName>
    </submittedName>
</protein>
<dbReference type="Proteomes" id="UP000195728">
    <property type="component" value="Unassembled WGS sequence"/>
</dbReference>
<accession>A0AB37Z1P6</accession>
<evidence type="ECO:0000313" key="2">
    <source>
        <dbReference type="Proteomes" id="UP000195728"/>
    </source>
</evidence>
<comment type="caution">
    <text evidence="1">The sequence shown here is derived from an EMBL/GenBank/DDBJ whole genome shotgun (WGS) entry which is preliminary data.</text>
</comment>
<organism evidence="1 2">
    <name type="scientific">Bacillus wiedmannii</name>
    <dbReference type="NCBI Taxonomy" id="1890302"/>
    <lineage>
        <taxon>Bacteria</taxon>
        <taxon>Bacillati</taxon>
        <taxon>Bacillota</taxon>
        <taxon>Bacilli</taxon>
        <taxon>Bacillales</taxon>
        <taxon>Bacillaceae</taxon>
        <taxon>Bacillus</taxon>
        <taxon>Bacillus cereus group</taxon>
    </lineage>
</organism>
<gene>
    <name evidence="1" type="ORF">BC10311_06165</name>
</gene>
<name>A0AB37Z1P6_9BACI</name>
<evidence type="ECO:0000313" key="1">
    <source>
        <dbReference type="EMBL" id="SCC68712.1"/>
    </source>
</evidence>
<reference evidence="1 2" key="1">
    <citation type="submission" date="2016-08" db="EMBL/GenBank/DDBJ databases">
        <authorList>
            <person name="Loux V."/>
            <person name="Rue O."/>
        </authorList>
    </citation>
    <scope>NUCLEOTIDE SEQUENCE [LARGE SCALE GENOMIC DNA]</scope>
    <source>
        <strain evidence="1 2">WSBC_10311</strain>
    </source>
</reference>
<proteinExistence type="predicted"/>
<dbReference type="EMBL" id="FMBG01000025">
    <property type="protein sequence ID" value="SCC68712.1"/>
    <property type="molecule type" value="Genomic_DNA"/>
</dbReference>
<dbReference type="AlphaFoldDB" id="A0AB37Z1P6"/>
<sequence length="67" mass="7658">MVGFEKGCTQMSKGERTNHLAVTLQTDQSILGFITGYDEKKKVLIMEKIQTIRLKKLKKVINLLHLV</sequence>